<keyword evidence="2" id="KW-1185">Reference proteome</keyword>
<organism evidence="1 2">
    <name type="scientific">Violaceomyces palustris</name>
    <dbReference type="NCBI Taxonomy" id="1673888"/>
    <lineage>
        <taxon>Eukaryota</taxon>
        <taxon>Fungi</taxon>
        <taxon>Dikarya</taxon>
        <taxon>Basidiomycota</taxon>
        <taxon>Ustilaginomycotina</taxon>
        <taxon>Ustilaginomycetes</taxon>
        <taxon>Violaceomycetales</taxon>
        <taxon>Violaceomycetaceae</taxon>
        <taxon>Violaceomyces</taxon>
    </lineage>
</organism>
<protein>
    <submittedName>
        <fullName evidence="1">NAD(P)-binding protein</fullName>
    </submittedName>
</protein>
<proteinExistence type="predicted"/>
<name>A0ACD0P2L8_9BASI</name>
<dbReference type="Proteomes" id="UP000245626">
    <property type="component" value="Unassembled WGS sequence"/>
</dbReference>
<dbReference type="EMBL" id="KZ819780">
    <property type="protein sequence ID" value="PWN52388.1"/>
    <property type="molecule type" value="Genomic_DNA"/>
</dbReference>
<sequence length="211" mass="22316">MDPDYGEKVVKAAVSKWGKLNIIVNNAGFTADKMAHTTDDETFRLMLECHTVAPFRIIRAAAPYMRIKDESKRENMSIINVSSTSGTHGNVGQVNYSAAKSAVLGITKTMCKEWGPFGVRVNTIAFGWIDTRLTRAKEAGEAIVIGGKSIALGIPGQPKGGAGSSVNAAADIPLRRPGKTEEAAGAMLFLASGLSSYVSGQTLEVTGGRNI</sequence>
<gene>
    <name evidence="1" type="ORF">IE53DRAFT_385180</name>
</gene>
<reference evidence="1 2" key="1">
    <citation type="journal article" date="2018" name="Mol. Biol. Evol.">
        <title>Broad Genomic Sampling Reveals a Smut Pathogenic Ancestry of the Fungal Clade Ustilaginomycotina.</title>
        <authorList>
            <person name="Kijpornyongpan T."/>
            <person name="Mondo S.J."/>
            <person name="Barry K."/>
            <person name="Sandor L."/>
            <person name="Lee J."/>
            <person name="Lipzen A."/>
            <person name="Pangilinan J."/>
            <person name="LaButti K."/>
            <person name="Hainaut M."/>
            <person name="Henrissat B."/>
            <person name="Grigoriev I.V."/>
            <person name="Spatafora J.W."/>
            <person name="Aime M.C."/>
        </authorList>
    </citation>
    <scope>NUCLEOTIDE SEQUENCE [LARGE SCALE GENOMIC DNA]</scope>
    <source>
        <strain evidence="1 2">SA 807</strain>
    </source>
</reference>
<accession>A0ACD0P2L8</accession>
<evidence type="ECO:0000313" key="2">
    <source>
        <dbReference type="Proteomes" id="UP000245626"/>
    </source>
</evidence>
<evidence type="ECO:0000313" key="1">
    <source>
        <dbReference type="EMBL" id="PWN52388.1"/>
    </source>
</evidence>